<dbReference type="EMBL" id="JACJVN010000048">
    <property type="protein sequence ID" value="MBB6678027.1"/>
    <property type="molecule type" value="Genomic_DNA"/>
</dbReference>
<proteinExistence type="predicted"/>
<accession>A0A841TGF2</accession>
<evidence type="ECO:0000313" key="2">
    <source>
        <dbReference type="Proteomes" id="UP000574133"/>
    </source>
</evidence>
<comment type="caution">
    <text evidence="1">The sequence shown here is derived from an EMBL/GenBank/DDBJ whole genome shotgun (WGS) entry which is preliminary data.</text>
</comment>
<protein>
    <submittedName>
        <fullName evidence="1">Uncharacterized protein</fullName>
    </submittedName>
</protein>
<dbReference type="RefSeq" id="WP_185179304.1">
    <property type="nucleotide sequence ID" value="NZ_CBCSEP010000029.1"/>
</dbReference>
<dbReference type="Proteomes" id="UP000574133">
    <property type="component" value="Unassembled WGS sequence"/>
</dbReference>
<keyword evidence="2" id="KW-1185">Reference proteome</keyword>
<name>A0A841TGF2_9BACL</name>
<dbReference type="AlphaFoldDB" id="A0A841TGF2"/>
<evidence type="ECO:0000313" key="1">
    <source>
        <dbReference type="EMBL" id="MBB6678027.1"/>
    </source>
</evidence>
<gene>
    <name evidence="1" type="ORF">H4Q31_11955</name>
</gene>
<sequence>MDGLMNDFYLVNHCPVSFNFLLFINRFYKYEPIDELKTVSLDAKFAQGLLVTDVFVSRLSTVWEKYIELYESIKENNSMQYNIIESNYQSILNNTSVLFRHDESGTRTLNQAWSIFISWFWYPHCGIFSQLNNISNEIITEVKLNRPLSKNISLQTVFDDIPYHLPHKGENFVIIPISQLVSKNKTELVNDKLNTILTL</sequence>
<organism evidence="1 2">
    <name type="scientific">Cohnella lubricantis</name>
    <dbReference type="NCBI Taxonomy" id="2163172"/>
    <lineage>
        <taxon>Bacteria</taxon>
        <taxon>Bacillati</taxon>
        <taxon>Bacillota</taxon>
        <taxon>Bacilli</taxon>
        <taxon>Bacillales</taxon>
        <taxon>Paenibacillaceae</taxon>
        <taxon>Cohnella</taxon>
    </lineage>
</organism>
<reference evidence="1 2" key="1">
    <citation type="submission" date="2020-08" db="EMBL/GenBank/DDBJ databases">
        <title>Cohnella phylogeny.</title>
        <authorList>
            <person name="Dunlap C."/>
        </authorList>
    </citation>
    <scope>NUCLEOTIDE SEQUENCE [LARGE SCALE GENOMIC DNA]</scope>
    <source>
        <strain evidence="1 2">DSM 103658</strain>
    </source>
</reference>